<dbReference type="AlphaFoldDB" id="A0A562RT02"/>
<sequence>MTTLAAALLEGLKEHGAREIFGIPGDFVLPFYKAIEESRILPHYTLSHEPGVGFAADAAARYHQGLGVAVVTYGAGAFNLVNAVAGAYAERSPVVVIAGAPGARERAGGFLLHHQARSIDTQLAVFREITCGQAVLDDPGRAPEAIARVLRSAREQSLPVYIEVPRDLVGARTAAVPRLARRPADPGALAECAEEILAKLARAHAPVMIVDVEIRRYGVEAKTAKLARTLELPVVTTFMGRGLLEDAADVMAGTYLGAAGHPEITRLVEDADAVLLLGVIVSDTNFALSQRQLDAQRTMLAVGREVRVGHHVYRDVPIEDLVAELVRRAPRRNKAAGRKRLALPYPRGLAADDRPIAPSDVAAAINDLFDRHGKMPMVADMGDCLFVAMEIDNTALAAPGYYAGMGFGVPAGIGAAVATQRRPLVLVGDGAFQMTGWELGNCRRYGLDPIVVLLNNRSWEMLRAFQPESVFNDLDDWHFAKIVPALGGTGERVTTRRELAAALERAVQNRGRFALIEVMLPRGTTSDTLARFVAGFKAARAPADAHGES</sequence>
<dbReference type="GO" id="GO:0004737">
    <property type="term" value="F:pyruvate decarboxylase activity"/>
    <property type="evidence" value="ECO:0007669"/>
    <property type="project" value="TreeGrafter"/>
</dbReference>
<evidence type="ECO:0000259" key="12">
    <source>
        <dbReference type="Pfam" id="PF02775"/>
    </source>
</evidence>
<organism evidence="14 15">
    <name type="scientific">Bradyrhizobium huanghuaihaiense</name>
    <dbReference type="NCBI Taxonomy" id="990078"/>
    <lineage>
        <taxon>Bacteria</taxon>
        <taxon>Pseudomonadati</taxon>
        <taxon>Pseudomonadota</taxon>
        <taxon>Alphaproteobacteria</taxon>
        <taxon>Hyphomicrobiales</taxon>
        <taxon>Nitrobacteraceae</taxon>
        <taxon>Bradyrhizobium</taxon>
    </lineage>
</organism>
<evidence type="ECO:0000256" key="5">
    <source>
        <dbReference type="ARBA" id="ARBA00022793"/>
    </source>
</evidence>
<dbReference type="InterPro" id="IPR012110">
    <property type="entry name" value="PDC/IPDC-like"/>
</dbReference>
<feature type="domain" description="Thiamine pyrophosphate enzyme TPP-binding" evidence="12">
    <location>
        <begin position="392"/>
        <end position="518"/>
    </location>
</feature>
<dbReference type="Proteomes" id="UP000316291">
    <property type="component" value="Unassembled WGS sequence"/>
</dbReference>
<dbReference type="PANTHER" id="PTHR43452">
    <property type="entry name" value="PYRUVATE DECARBOXYLASE"/>
    <property type="match status" value="1"/>
</dbReference>
<dbReference type="InterPro" id="IPR029061">
    <property type="entry name" value="THDP-binding"/>
</dbReference>
<keyword evidence="5" id="KW-0210">Decarboxylase</keyword>
<dbReference type="RefSeq" id="WP_018645456.1">
    <property type="nucleotide sequence ID" value="NZ_VLLA01000005.1"/>
</dbReference>
<dbReference type="EMBL" id="VLLA01000005">
    <property type="protein sequence ID" value="TWI72178.1"/>
    <property type="molecule type" value="Genomic_DNA"/>
</dbReference>
<evidence type="ECO:0000256" key="6">
    <source>
        <dbReference type="ARBA" id="ARBA00022842"/>
    </source>
</evidence>
<evidence type="ECO:0000313" key="14">
    <source>
        <dbReference type="EMBL" id="TWI72178.1"/>
    </source>
</evidence>
<dbReference type="Gene3D" id="3.40.50.1220">
    <property type="entry name" value="TPP-binding domain"/>
    <property type="match status" value="1"/>
</dbReference>
<evidence type="ECO:0000259" key="11">
    <source>
        <dbReference type="Pfam" id="PF00205"/>
    </source>
</evidence>
<evidence type="ECO:0000256" key="4">
    <source>
        <dbReference type="ARBA" id="ARBA00022723"/>
    </source>
</evidence>
<dbReference type="Pfam" id="PF02775">
    <property type="entry name" value="TPP_enzyme_C"/>
    <property type="match status" value="1"/>
</dbReference>
<dbReference type="SUPFAM" id="SSF52518">
    <property type="entry name" value="Thiamin diphosphate-binding fold (THDP-binding)"/>
    <property type="match status" value="2"/>
</dbReference>
<dbReference type="InterPro" id="IPR047213">
    <property type="entry name" value="TPP_PYR_PDC_IPDC-like"/>
</dbReference>
<evidence type="ECO:0000256" key="1">
    <source>
        <dbReference type="ARBA" id="ARBA00001920"/>
    </source>
</evidence>
<keyword evidence="15" id="KW-1185">Reference proteome</keyword>
<evidence type="ECO:0000313" key="15">
    <source>
        <dbReference type="Proteomes" id="UP000316291"/>
    </source>
</evidence>
<dbReference type="GO" id="GO:0000287">
    <property type="term" value="F:magnesium ion binding"/>
    <property type="evidence" value="ECO:0007669"/>
    <property type="project" value="InterPro"/>
</dbReference>
<comment type="cofactor">
    <cofactor evidence="9">
        <name>Mg(2+)</name>
        <dbReference type="ChEBI" id="CHEBI:18420"/>
    </cofactor>
    <text evidence="9">Binds 1 Mg(2+) per subunit.</text>
</comment>
<dbReference type="GO" id="GO:0005829">
    <property type="term" value="C:cytosol"/>
    <property type="evidence" value="ECO:0007669"/>
    <property type="project" value="TreeGrafter"/>
</dbReference>
<dbReference type="GO" id="GO:0030976">
    <property type="term" value="F:thiamine pyrophosphate binding"/>
    <property type="evidence" value="ECO:0007669"/>
    <property type="project" value="InterPro"/>
</dbReference>
<accession>A0A562RT02</accession>
<evidence type="ECO:0000256" key="7">
    <source>
        <dbReference type="ARBA" id="ARBA00023052"/>
    </source>
</evidence>
<feature type="domain" description="Thiamine pyrophosphate enzyme central" evidence="11">
    <location>
        <begin position="194"/>
        <end position="318"/>
    </location>
</feature>
<comment type="cofactor">
    <cofactor evidence="2">
        <name>thiamine diphosphate</name>
        <dbReference type="ChEBI" id="CHEBI:58937"/>
    </cofactor>
</comment>
<proteinExistence type="inferred from homology"/>
<evidence type="ECO:0000259" key="13">
    <source>
        <dbReference type="Pfam" id="PF02776"/>
    </source>
</evidence>
<keyword evidence="4 9" id="KW-0479">Metal-binding</keyword>
<dbReference type="InterPro" id="IPR012001">
    <property type="entry name" value="Thiamin_PyroP_enz_TPP-bd_dom"/>
</dbReference>
<keyword evidence="14" id="KW-0670">Pyruvate</keyword>
<keyword evidence="7 10" id="KW-0786">Thiamine pyrophosphate</keyword>
<evidence type="ECO:0000256" key="3">
    <source>
        <dbReference type="ARBA" id="ARBA00007812"/>
    </source>
</evidence>
<name>A0A562RT02_9BRAD</name>
<dbReference type="NCBIfam" id="TIGR03394">
    <property type="entry name" value="indol_phenyl_DC"/>
    <property type="match status" value="1"/>
</dbReference>
<dbReference type="CDD" id="cd07038">
    <property type="entry name" value="TPP_PYR_PDC_IPDC_like"/>
    <property type="match status" value="1"/>
</dbReference>
<keyword evidence="8" id="KW-0456">Lyase</keyword>
<dbReference type="PANTHER" id="PTHR43452:SF30">
    <property type="entry name" value="PYRUVATE DECARBOXYLASE ISOZYME 1-RELATED"/>
    <property type="match status" value="1"/>
</dbReference>
<dbReference type="PIRSF" id="PIRSF036565">
    <property type="entry name" value="Pyruvt_ip_decrb"/>
    <property type="match status" value="1"/>
</dbReference>
<protein>
    <submittedName>
        <fullName evidence="14">Phenylpyruvate decarboxylase</fullName>
    </submittedName>
</protein>
<dbReference type="OrthoDB" id="4494979at2"/>
<feature type="domain" description="Thiamine pyrophosphate enzyme N-terminal TPP-binding" evidence="13">
    <location>
        <begin position="3"/>
        <end position="113"/>
    </location>
</feature>
<reference evidence="14 15" key="1">
    <citation type="journal article" date="2015" name="Stand. Genomic Sci.">
        <title>Genomic Encyclopedia of Bacterial and Archaeal Type Strains, Phase III: the genomes of soil and plant-associated and newly described type strains.</title>
        <authorList>
            <person name="Whitman W.B."/>
            <person name="Woyke T."/>
            <person name="Klenk H.P."/>
            <person name="Zhou Y."/>
            <person name="Lilburn T.G."/>
            <person name="Beck B.J."/>
            <person name="De Vos P."/>
            <person name="Vandamme P."/>
            <person name="Eisen J.A."/>
            <person name="Garrity G."/>
            <person name="Hugenholtz P."/>
            <person name="Kyrpides N.C."/>
        </authorList>
    </citation>
    <scope>NUCLEOTIDE SEQUENCE [LARGE SCALE GENOMIC DNA]</scope>
    <source>
        <strain evidence="14 15">CGMCC 1.10948</strain>
    </source>
</reference>
<feature type="binding site" evidence="9">
    <location>
        <position position="456"/>
    </location>
    <ligand>
        <name>Mg(2+)</name>
        <dbReference type="ChEBI" id="CHEBI:18420"/>
    </ligand>
</feature>
<dbReference type="InterPro" id="IPR047214">
    <property type="entry name" value="TPP_PDC_IPDC"/>
</dbReference>
<dbReference type="InterPro" id="IPR029035">
    <property type="entry name" value="DHS-like_NAD/FAD-binding_dom"/>
</dbReference>
<dbReference type="InterPro" id="IPR012000">
    <property type="entry name" value="Thiamin_PyroP_enz_cen_dom"/>
</dbReference>
<comment type="cofactor">
    <cofactor evidence="1">
        <name>a metal cation</name>
        <dbReference type="ChEBI" id="CHEBI:25213"/>
    </cofactor>
</comment>
<evidence type="ECO:0000256" key="2">
    <source>
        <dbReference type="ARBA" id="ARBA00001964"/>
    </source>
</evidence>
<dbReference type="GO" id="GO:0047434">
    <property type="term" value="F:indolepyruvate decarboxylase activity"/>
    <property type="evidence" value="ECO:0007669"/>
    <property type="project" value="InterPro"/>
</dbReference>
<gene>
    <name evidence="14" type="ORF">IQ16_02853</name>
</gene>
<evidence type="ECO:0000256" key="10">
    <source>
        <dbReference type="RuleBase" id="RU362132"/>
    </source>
</evidence>
<comment type="similarity">
    <text evidence="3 10">Belongs to the TPP enzyme family.</text>
</comment>
<keyword evidence="6 9" id="KW-0460">Magnesium</keyword>
<dbReference type="InterPro" id="IPR017765">
    <property type="entry name" value="IPDC"/>
</dbReference>
<dbReference type="Pfam" id="PF00205">
    <property type="entry name" value="TPP_enzyme_M"/>
    <property type="match status" value="1"/>
</dbReference>
<dbReference type="CDD" id="cd02005">
    <property type="entry name" value="TPP_PDC_IPDC"/>
    <property type="match status" value="1"/>
</dbReference>
<dbReference type="InterPro" id="IPR011766">
    <property type="entry name" value="TPP_enzyme_TPP-bd"/>
</dbReference>
<dbReference type="SUPFAM" id="SSF52467">
    <property type="entry name" value="DHS-like NAD/FAD-binding domain"/>
    <property type="match status" value="1"/>
</dbReference>
<dbReference type="GO" id="GO:0000949">
    <property type="term" value="P:aromatic amino acid family catabolic process to alcohol via Ehrlich pathway"/>
    <property type="evidence" value="ECO:0007669"/>
    <property type="project" value="TreeGrafter"/>
</dbReference>
<evidence type="ECO:0000256" key="9">
    <source>
        <dbReference type="PIRSR" id="PIRSR036565-2"/>
    </source>
</evidence>
<evidence type="ECO:0000256" key="8">
    <source>
        <dbReference type="ARBA" id="ARBA00023239"/>
    </source>
</evidence>
<dbReference type="Pfam" id="PF02776">
    <property type="entry name" value="TPP_enzyme_N"/>
    <property type="match status" value="1"/>
</dbReference>
<comment type="caution">
    <text evidence="14">The sequence shown here is derived from an EMBL/GenBank/DDBJ whole genome shotgun (WGS) entry which is preliminary data.</text>
</comment>
<dbReference type="Gene3D" id="3.40.50.970">
    <property type="match status" value="2"/>
</dbReference>
<feature type="binding site" evidence="9">
    <location>
        <position position="429"/>
    </location>
    <ligand>
        <name>Mg(2+)</name>
        <dbReference type="ChEBI" id="CHEBI:18420"/>
    </ligand>
</feature>
<dbReference type="GO" id="GO:0009851">
    <property type="term" value="P:auxin biosynthetic process"/>
    <property type="evidence" value="ECO:0007669"/>
    <property type="project" value="InterPro"/>
</dbReference>